<reference evidence="1 2" key="1">
    <citation type="submission" date="2020-07" db="EMBL/GenBank/DDBJ databases">
        <authorList>
            <person name="Martino G."/>
            <person name="Holtappels D."/>
            <person name="Wagemans J."/>
            <person name="Lavigne R."/>
            <person name="Turina M."/>
            <person name="Ciuffo M."/>
        </authorList>
    </citation>
    <scope>NUCLEOTIDE SEQUENCE [LARGE SCALE GENOMIC DNA]</scope>
</reference>
<sequence length="158" mass="17410">MAGNVLTYSPSDVTILVSGYQLSGLLSVELAWNSKPFTMYKGIRNQHTRVFNQSMAATLKISVQQTSITNDVLSMILDEDRLGNTARLEVTMKDTSGSTLYQALQCYIAHYPTVTFTSGFSAREWEIDILDMTTINIGGNSKAAFDVFSSVKDALSFL</sequence>
<evidence type="ECO:0000313" key="2">
    <source>
        <dbReference type="Proteomes" id="UP000516415"/>
    </source>
</evidence>
<dbReference type="Proteomes" id="UP000516415">
    <property type="component" value="Segment"/>
</dbReference>
<keyword evidence="2" id="KW-1185">Reference proteome</keyword>
<protein>
    <recommendedName>
        <fullName evidence="3">Tail tube protein</fullName>
    </recommendedName>
</protein>
<proteinExistence type="predicted"/>
<accession>A0A7H0XFS5</accession>
<gene>
    <name evidence="1" type="ORF">phiK7A1_077</name>
</gene>
<organism evidence="1 2">
    <name type="scientific">Pseudomonas phage phiK7A1</name>
    <dbReference type="NCBI Taxonomy" id="2759194"/>
    <lineage>
        <taxon>Viruses</taxon>
        <taxon>Duplodnaviria</taxon>
        <taxon>Heunggongvirae</taxon>
        <taxon>Uroviricota</taxon>
        <taxon>Caudoviricetes</taxon>
        <taxon>Vandenendeviridae</taxon>
        <taxon>Gorskivirinae</taxon>
        <taxon>Torinovirus</taxon>
        <taxon>Torinovirus K7A1</taxon>
    </lineage>
</organism>
<evidence type="ECO:0008006" key="3">
    <source>
        <dbReference type="Google" id="ProtNLM"/>
    </source>
</evidence>
<name>A0A7H0XFS5_9CAUD</name>
<evidence type="ECO:0000313" key="1">
    <source>
        <dbReference type="EMBL" id="QNR53865.1"/>
    </source>
</evidence>
<dbReference type="EMBL" id="MT740307">
    <property type="protein sequence ID" value="QNR53865.1"/>
    <property type="molecule type" value="Genomic_DNA"/>
</dbReference>